<comment type="subcellular location">
    <subcellularLocation>
        <location evidence="1">Nucleus</location>
    </subcellularLocation>
</comment>
<evidence type="ECO:0000256" key="4">
    <source>
        <dbReference type="ARBA" id="ARBA00023163"/>
    </source>
</evidence>
<dbReference type="OrthoDB" id="1898716at2759"/>
<evidence type="ECO:0000256" key="2">
    <source>
        <dbReference type="ARBA" id="ARBA00023015"/>
    </source>
</evidence>
<keyword evidence="5" id="KW-0539">Nucleus</keyword>
<sequence length="158" mass="18220">MNQHSQSIACFGRSRFRGRDGEGKIAIRRIDNTTTRQVTFSKRRNGLVKKARELAILCDAEVGLIIFSSTGRLYDFSSYSMKSVIDRYNKAKEDHQIAKHANSEIKQCSPPSDNSNEAMQSYESLWQDWEEVEWCSNKDARQFSKRTWAGMEPKTTIE</sequence>
<dbReference type="PANTHER" id="PTHR48019">
    <property type="entry name" value="SERUM RESPONSE FACTOR HOMOLOG"/>
    <property type="match status" value="1"/>
</dbReference>
<dbReference type="AlphaFoldDB" id="A0A835UD27"/>
<dbReference type="GO" id="GO:0046983">
    <property type="term" value="F:protein dimerization activity"/>
    <property type="evidence" value="ECO:0007669"/>
    <property type="project" value="InterPro"/>
</dbReference>
<keyword evidence="3" id="KW-0238">DNA-binding</keyword>
<dbReference type="InterPro" id="IPR050142">
    <property type="entry name" value="MADS-box/MEF2_TF"/>
</dbReference>
<dbReference type="GO" id="GO:0000977">
    <property type="term" value="F:RNA polymerase II transcription regulatory region sequence-specific DNA binding"/>
    <property type="evidence" value="ECO:0007669"/>
    <property type="project" value="InterPro"/>
</dbReference>
<dbReference type="Proteomes" id="UP000639772">
    <property type="component" value="Chromosome 13"/>
</dbReference>
<organism evidence="7 8">
    <name type="scientific">Vanilla planifolia</name>
    <name type="common">Vanilla</name>
    <dbReference type="NCBI Taxonomy" id="51239"/>
    <lineage>
        <taxon>Eukaryota</taxon>
        <taxon>Viridiplantae</taxon>
        <taxon>Streptophyta</taxon>
        <taxon>Embryophyta</taxon>
        <taxon>Tracheophyta</taxon>
        <taxon>Spermatophyta</taxon>
        <taxon>Magnoliopsida</taxon>
        <taxon>Liliopsida</taxon>
        <taxon>Asparagales</taxon>
        <taxon>Orchidaceae</taxon>
        <taxon>Vanilloideae</taxon>
        <taxon>Vanilleae</taxon>
        <taxon>Vanilla</taxon>
    </lineage>
</organism>
<keyword evidence="4" id="KW-0804">Transcription</keyword>
<dbReference type="SUPFAM" id="SSF55455">
    <property type="entry name" value="SRF-like"/>
    <property type="match status" value="1"/>
</dbReference>
<gene>
    <name evidence="7" type="ORF">HPP92_024533</name>
</gene>
<evidence type="ECO:0000256" key="1">
    <source>
        <dbReference type="ARBA" id="ARBA00004123"/>
    </source>
</evidence>
<dbReference type="Pfam" id="PF00319">
    <property type="entry name" value="SRF-TF"/>
    <property type="match status" value="1"/>
</dbReference>
<reference evidence="7 8" key="1">
    <citation type="journal article" date="2020" name="Nat. Food">
        <title>A phased Vanilla planifolia genome enables genetic improvement of flavour and production.</title>
        <authorList>
            <person name="Hasing T."/>
            <person name="Tang H."/>
            <person name="Brym M."/>
            <person name="Khazi F."/>
            <person name="Huang T."/>
            <person name="Chambers A.H."/>
        </authorList>
    </citation>
    <scope>NUCLEOTIDE SEQUENCE [LARGE SCALE GENOMIC DNA]</scope>
    <source>
        <tissue evidence="7">Leaf</tissue>
    </source>
</reference>
<feature type="domain" description="MADS-box" evidence="6">
    <location>
        <begin position="20"/>
        <end position="80"/>
    </location>
</feature>
<evidence type="ECO:0000259" key="6">
    <source>
        <dbReference type="PROSITE" id="PS50066"/>
    </source>
</evidence>
<dbReference type="PROSITE" id="PS50066">
    <property type="entry name" value="MADS_BOX_2"/>
    <property type="match status" value="1"/>
</dbReference>
<dbReference type="GO" id="GO:0005634">
    <property type="term" value="C:nucleus"/>
    <property type="evidence" value="ECO:0007669"/>
    <property type="project" value="UniProtKB-SubCell"/>
</dbReference>
<protein>
    <recommendedName>
        <fullName evidence="6">MADS-box domain-containing protein</fullName>
    </recommendedName>
</protein>
<dbReference type="SMART" id="SM00432">
    <property type="entry name" value="MADS"/>
    <property type="match status" value="1"/>
</dbReference>
<comment type="caution">
    <text evidence="7">The sequence shown here is derived from an EMBL/GenBank/DDBJ whole genome shotgun (WGS) entry which is preliminary data.</text>
</comment>
<dbReference type="PRINTS" id="PR00404">
    <property type="entry name" value="MADSDOMAIN"/>
</dbReference>
<evidence type="ECO:0000313" key="8">
    <source>
        <dbReference type="Proteomes" id="UP000639772"/>
    </source>
</evidence>
<proteinExistence type="predicted"/>
<dbReference type="FunFam" id="3.40.1810.10:FF:000003">
    <property type="entry name" value="MADS-box transcription factor MADS-MC"/>
    <property type="match status" value="1"/>
</dbReference>
<dbReference type="GO" id="GO:0045944">
    <property type="term" value="P:positive regulation of transcription by RNA polymerase II"/>
    <property type="evidence" value="ECO:0007669"/>
    <property type="project" value="InterPro"/>
</dbReference>
<evidence type="ECO:0000313" key="7">
    <source>
        <dbReference type="EMBL" id="KAG0456745.1"/>
    </source>
</evidence>
<name>A0A835UD27_VANPL</name>
<dbReference type="InterPro" id="IPR036879">
    <property type="entry name" value="TF_MADSbox_sf"/>
</dbReference>
<dbReference type="Gene3D" id="3.40.1810.10">
    <property type="entry name" value="Transcription factor, MADS-box"/>
    <property type="match status" value="1"/>
</dbReference>
<keyword evidence="2" id="KW-0805">Transcription regulation</keyword>
<dbReference type="EMBL" id="JADCNM010000013">
    <property type="protein sequence ID" value="KAG0456745.1"/>
    <property type="molecule type" value="Genomic_DNA"/>
</dbReference>
<evidence type="ECO:0000256" key="3">
    <source>
        <dbReference type="ARBA" id="ARBA00023125"/>
    </source>
</evidence>
<evidence type="ECO:0000256" key="5">
    <source>
        <dbReference type="ARBA" id="ARBA00023242"/>
    </source>
</evidence>
<accession>A0A835UD27</accession>
<dbReference type="InterPro" id="IPR033896">
    <property type="entry name" value="MEF2-like_N"/>
</dbReference>
<dbReference type="CDD" id="cd00265">
    <property type="entry name" value="MADS_MEF2_like"/>
    <property type="match status" value="1"/>
</dbReference>
<dbReference type="InterPro" id="IPR002100">
    <property type="entry name" value="TF_MADSbox"/>
</dbReference>